<proteinExistence type="predicted"/>
<dbReference type="GO" id="GO:0008641">
    <property type="term" value="F:ubiquitin-like modifier activating enzyme activity"/>
    <property type="evidence" value="ECO:0007669"/>
    <property type="project" value="InterPro"/>
</dbReference>
<dbReference type="Proteomes" id="UP000318313">
    <property type="component" value="Chromosome"/>
</dbReference>
<feature type="domain" description="THIF-type NAD/FAD binding fold" evidence="1">
    <location>
        <begin position="15"/>
        <end position="171"/>
    </location>
</feature>
<dbReference type="InterPro" id="IPR035985">
    <property type="entry name" value="Ubiquitin-activating_enz"/>
</dbReference>
<name>A0A518I5S7_9PLAN</name>
<evidence type="ECO:0000313" key="3">
    <source>
        <dbReference type="Proteomes" id="UP000318313"/>
    </source>
</evidence>
<evidence type="ECO:0000313" key="2">
    <source>
        <dbReference type="EMBL" id="QDV48423.1"/>
    </source>
</evidence>
<keyword evidence="2" id="KW-0808">Transferase</keyword>
<keyword evidence="2" id="KW-0548">Nucleotidyltransferase</keyword>
<dbReference type="GO" id="GO:0016779">
    <property type="term" value="F:nucleotidyltransferase activity"/>
    <property type="evidence" value="ECO:0007669"/>
    <property type="project" value="UniProtKB-KW"/>
</dbReference>
<dbReference type="OrthoDB" id="9804286at2"/>
<protein>
    <submittedName>
        <fullName evidence="2">Putative adenylyltransferase/sulfurtransferase MoeZ</fullName>
    </submittedName>
</protein>
<dbReference type="InterPro" id="IPR000594">
    <property type="entry name" value="ThiF_NAD_FAD-bd"/>
</dbReference>
<dbReference type="AlphaFoldDB" id="A0A518I5S7"/>
<dbReference type="EMBL" id="CP037452">
    <property type="protein sequence ID" value="QDV48423.1"/>
    <property type="molecule type" value="Genomic_DNA"/>
</dbReference>
<dbReference type="GO" id="GO:0005737">
    <property type="term" value="C:cytoplasm"/>
    <property type="evidence" value="ECO:0007669"/>
    <property type="project" value="TreeGrafter"/>
</dbReference>
<keyword evidence="3" id="KW-1185">Reference proteome</keyword>
<dbReference type="KEGG" id="gfm:Enr17x_04350"/>
<gene>
    <name evidence="2" type="primary">moeZ_1</name>
    <name evidence="2" type="ORF">Enr17x_04350</name>
</gene>
<dbReference type="PANTHER" id="PTHR10953">
    <property type="entry name" value="UBIQUITIN-ACTIVATING ENZYME E1"/>
    <property type="match status" value="1"/>
</dbReference>
<dbReference type="RefSeq" id="WP_145305571.1">
    <property type="nucleotide sequence ID" value="NZ_CP037452.1"/>
</dbReference>
<reference evidence="2 3" key="1">
    <citation type="submission" date="2019-03" db="EMBL/GenBank/DDBJ databases">
        <title>Deep-cultivation of Planctomycetes and their phenomic and genomic characterization uncovers novel biology.</title>
        <authorList>
            <person name="Wiegand S."/>
            <person name="Jogler M."/>
            <person name="Boedeker C."/>
            <person name="Pinto D."/>
            <person name="Vollmers J."/>
            <person name="Rivas-Marin E."/>
            <person name="Kohn T."/>
            <person name="Peeters S.H."/>
            <person name="Heuer A."/>
            <person name="Rast P."/>
            <person name="Oberbeckmann S."/>
            <person name="Bunk B."/>
            <person name="Jeske O."/>
            <person name="Meyerdierks A."/>
            <person name="Storesund J.E."/>
            <person name="Kallscheuer N."/>
            <person name="Luecker S."/>
            <person name="Lage O.M."/>
            <person name="Pohl T."/>
            <person name="Merkel B.J."/>
            <person name="Hornburger P."/>
            <person name="Mueller R.-W."/>
            <person name="Bruemmer F."/>
            <person name="Labrenz M."/>
            <person name="Spormann A.M."/>
            <person name="Op den Camp H."/>
            <person name="Overmann J."/>
            <person name="Amann R."/>
            <person name="Jetten M.S.M."/>
            <person name="Mascher T."/>
            <person name="Medema M.H."/>
            <person name="Devos D.P."/>
            <person name="Kaster A.-K."/>
            <person name="Ovreas L."/>
            <person name="Rohde M."/>
            <person name="Galperin M.Y."/>
            <person name="Jogler C."/>
        </authorList>
    </citation>
    <scope>NUCLEOTIDE SEQUENCE [LARGE SCALE GENOMIC DNA]</scope>
    <source>
        <strain evidence="2 3">Enr17</strain>
    </source>
</reference>
<dbReference type="PANTHER" id="PTHR10953:SF102">
    <property type="entry name" value="ADENYLYLTRANSFERASE AND SULFURTRANSFERASE MOCS3"/>
    <property type="match status" value="1"/>
</dbReference>
<organism evidence="2 3">
    <name type="scientific">Gimesia fumaroli</name>
    <dbReference type="NCBI Taxonomy" id="2527976"/>
    <lineage>
        <taxon>Bacteria</taxon>
        <taxon>Pseudomonadati</taxon>
        <taxon>Planctomycetota</taxon>
        <taxon>Planctomycetia</taxon>
        <taxon>Planctomycetales</taxon>
        <taxon>Planctomycetaceae</taxon>
        <taxon>Gimesia</taxon>
    </lineage>
</organism>
<dbReference type="Gene3D" id="3.40.50.720">
    <property type="entry name" value="NAD(P)-binding Rossmann-like Domain"/>
    <property type="match status" value="1"/>
</dbReference>
<dbReference type="InterPro" id="IPR045886">
    <property type="entry name" value="ThiF/MoeB/HesA"/>
</dbReference>
<dbReference type="GO" id="GO:0004792">
    <property type="term" value="F:thiosulfate-cyanide sulfurtransferase activity"/>
    <property type="evidence" value="ECO:0007669"/>
    <property type="project" value="TreeGrafter"/>
</dbReference>
<accession>A0A518I5S7</accession>
<sequence length="315" mass="34627">MQFERIKDVIDIPTIQSKVVTIIGAGGSAPLIENLTRCGVQHWKLDDPDIIENVNIARQGHSPADIGMPKVHAVANKIWAINPAATVDCYPEDFTKLSDEEIRETFGNSDLLIFATDSFAAQSRGNEVALLLNTSAIWIGLYPGGAGGEVVFWHPDRECCFRCLCSGRYQAQQQAAQQGRSLDPPSDGATIFDIQLLDSIAGHICLGLLTRGCENRFGQLIDQLGDRQFIQVGIRPDFRIKGKDVIRKHLGVDANCRSLFAWNSIALSDPDKGNAYCSDCKRYRGITFSRSAEGSSGSVRVRTEQDRQKKSTAVN</sequence>
<dbReference type="Pfam" id="PF00899">
    <property type="entry name" value="ThiF"/>
    <property type="match status" value="1"/>
</dbReference>
<dbReference type="SUPFAM" id="SSF69572">
    <property type="entry name" value="Activating enzymes of the ubiquitin-like proteins"/>
    <property type="match status" value="1"/>
</dbReference>
<evidence type="ECO:0000259" key="1">
    <source>
        <dbReference type="Pfam" id="PF00899"/>
    </source>
</evidence>